<sequence length="331" mass="37120">MFPCPFRETNAPHVLVQTDIGYDLDDALALWIAARTVGHLTVITTDETRDYQRAHLARELLDRLGRRDVKVLAGHRPPGAEQRFLMDGLVGTTAPVCTDVVDYVVDACETSTQPVLWVGMGPVTDLDNILIDRPDLCEQIQLTMMGGWLDSYRRPDRASHNVRMDPHAFGLVMRLAHRPRLVMSTHTNHDALAITPASPLYQWLNQWLTMPEAPFDFELIAHNATRWFTHRTRRAPNAVPSSWMSDPVTLLAALDDSLVDFTTETVRIQRDGRLVRDADGRSLQVSTAIHYDDVLTRLSHVLPMTPVPAPPAPLSHSTHTTESAPDEKRAP</sequence>
<dbReference type="GO" id="GO:0008477">
    <property type="term" value="F:purine nucleosidase activity"/>
    <property type="evidence" value="ECO:0007669"/>
    <property type="project" value="TreeGrafter"/>
</dbReference>
<feature type="domain" description="Inosine/uridine-preferring nucleoside hydrolase" evidence="4">
    <location>
        <begin position="14"/>
        <end position="279"/>
    </location>
</feature>
<evidence type="ECO:0000313" key="5">
    <source>
        <dbReference type="EMBL" id="PXX59664.1"/>
    </source>
</evidence>
<dbReference type="PANTHER" id="PTHR12304">
    <property type="entry name" value="INOSINE-URIDINE PREFERRING NUCLEOSIDE HYDROLASE"/>
    <property type="match status" value="1"/>
</dbReference>
<comment type="caution">
    <text evidence="5">The sequence shown here is derived from an EMBL/GenBank/DDBJ whole genome shotgun (WGS) entry which is preliminary data.</text>
</comment>
<evidence type="ECO:0000313" key="6">
    <source>
        <dbReference type="Proteomes" id="UP000247569"/>
    </source>
</evidence>
<dbReference type="RefSeq" id="WP_083894306.1">
    <property type="nucleotide sequence ID" value="NZ_QJKF01000011.1"/>
</dbReference>
<keyword evidence="1 5" id="KW-0378">Hydrolase</keyword>
<dbReference type="GO" id="GO:0005829">
    <property type="term" value="C:cytosol"/>
    <property type="evidence" value="ECO:0007669"/>
    <property type="project" value="TreeGrafter"/>
</dbReference>
<protein>
    <submittedName>
        <fullName evidence="5">Inosine-uridine nucleoside N-ribohydrolase</fullName>
    </submittedName>
</protein>
<name>A0A318JUQ0_9NOCA</name>
<evidence type="ECO:0000259" key="4">
    <source>
        <dbReference type="Pfam" id="PF01156"/>
    </source>
</evidence>
<dbReference type="InterPro" id="IPR001910">
    <property type="entry name" value="Inosine/uridine_hydrolase_dom"/>
</dbReference>
<keyword evidence="2" id="KW-0326">Glycosidase</keyword>
<dbReference type="OrthoDB" id="4513390at2"/>
<evidence type="ECO:0000256" key="1">
    <source>
        <dbReference type="ARBA" id="ARBA00022801"/>
    </source>
</evidence>
<dbReference type="PANTHER" id="PTHR12304:SF4">
    <property type="entry name" value="URIDINE NUCLEOSIDASE"/>
    <property type="match status" value="1"/>
</dbReference>
<feature type="region of interest" description="Disordered" evidence="3">
    <location>
        <begin position="306"/>
        <end position="331"/>
    </location>
</feature>
<gene>
    <name evidence="5" type="ORF">DFR70_11146</name>
</gene>
<dbReference type="Proteomes" id="UP000247569">
    <property type="component" value="Unassembled WGS sequence"/>
</dbReference>
<proteinExistence type="predicted"/>
<dbReference type="Pfam" id="PF01156">
    <property type="entry name" value="IU_nuc_hydro"/>
    <property type="match status" value="1"/>
</dbReference>
<dbReference type="InterPro" id="IPR023186">
    <property type="entry name" value="IUNH"/>
</dbReference>
<accession>A0A318JUQ0</accession>
<evidence type="ECO:0000256" key="3">
    <source>
        <dbReference type="SAM" id="MobiDB-lite"/>
    </source>
</evidence>
<evidence type="ECO:0000256" key="2">
    <source>
        <dbReference type="ARBA" id="ARBA00023295"/>
    </source>
</evidence>
<dbReference type="EMBL" id="QJKF01000011">
    <property type="protein sequence ID" value="PXX59664.1"/>
    <property type="molecule type" value="Genomic_DNA"/>
</dbReference>
<dbReference type="InterPro" id="IPR036452">
    <property type="entry name" value="Ribo_hydro-like"/>
</dbReference>
<reference evidence="5 6" key="1">
    <citation type="submission" date="2018-05" db="EMBL/GenBank/DDBJ databases">
        <title>Genomic Encyclopedia of Type Strains, Phase IV (KMG-IV): sequencing the most valuable type-strain genomes for metagenomic binning, comparative biology and taxonomic classification.</title>
        <authorList>
            <person name="Goeker M."/>
        </authorList>
    </citation>
    <scope>NUCLEOTIDE SEQUENCE [LARGE SCALE GENOMIC DNA]</scope>
    <source>
        <strain evidence="5 6">DSM 44704</strain>
    </source>
</reference>
<keyword evidence="6" id="KW-1185">Reference proteome</keyword>
<dbReference type="AlphaFoldDB" id="A0A318JUQ0"/>
<dbReference type="GO" id="GO:0006152">
    <property type="term" value="P:purine nucleoside catabolic process"/>
    <property type="evidence" value="ECO:0007669"/>
    <property type="project" value="TreeGrafter"/>
</dbReference>
<dbReference type="Gene3D" id="3.90.245.10">
    <property type="entry name" value="Ribonucleoside hydrolase-like"/>
    <property type="match status" value="1"/>
</dbReference>
<organism evidence="5 6">
    <name type="scientific">Nocardia tenerifensis</name>
    <dbReference type="NCBI Taxonomy" id="228006"/>
    <lineage>
        <taxon>Bacteria</taxon>
        <taxon>Bacillati</taxon>
        <taxon>Actinomycetota</taxon>
        <taxon>Actinomycetes</taxon>
        <taxon>Mycobacteriales</taxon>
        <taxon>Nocardiaceae</taxon>
        <taxon>Nocardia</taxon>
    </lineage>
</organism>
<dbReference type="SUPFAM" id="SSF53590">
    <property type="entry name" value="Nucleoside hydrolase"/>
    <property type="match status" value="1"/>
</dbReference>